<dbReference type="PANTHER" id="PTHR33545">
    <property type="entry name" value="UPF0750 MEMBRANE PROTEIN YITT-RELATED"/>
    <property type="match status" value="1"/>
</dbReference>
<dbReference type="EMBL" id="FMSV02000498">
    <property type="protein sequence ID" value="SEH06509.1"/>
    <property type="molecule type" value="Genomic_DNA"/>
</dbReference>
<dbReference type="Pfam" id="PF10035">
    <property type="entry name" value="DUF2179"/>
    <property type="match status" value="1"/>
</dbReference>
<evidence type="ECO:0000256" key="3">
    <source>
        <dbReference type="ARBA" id="ARBA00022692"/>
    </source>
</evidence>
<dbReference type="AlphaFoldDB" id="A0A1H6FB06"/>
<accession>A0A1H6FB06</accession>
<dbReference type="PANTHER" id="PTHR33545:SF9">
    <property type="entry name" value="UPF0750 MEMBRANE PROTEIN YITE"/>
    <property type="match status" value="1"/>
</dbReference>
<dbReference type="GO" id="GO:0005886">
    <property type="term" value="C:plasma membrane"/>
    <property type="evidence" value="ECO:0007669"/>
    <property type="project" value="UniProtKB-SubCell"/>
</dbReference>
<gene>
    <name evidence="8" type="ORF">MBHS_02371</name>
</gene>
<keyword evidence="4 6" id="KW-1133">Transmembrane helix</keyword>
<keyword evidence="3 6" id="KW-0812">Transmembrane</keyword>
<sequence length="304" mass="33549">MAFITKEKFLTKEWLKAYSLITIGSFILAAGFVLFINPYYIVPGGVYGIGIVVHHLTKGIFDFWPEGFPIGLFGLLMDIPLTIIGIKILGPRFGIKTVVGFILTANFMLILTHYVGEDDPLGLKDQLLLACIFGGVLIGFGLGLIFKSKATSGGSDIVAMIIAKYTGMPLGQLMIYVDSAIVLVGLLVFKDWKVPLYSWIVIFITGKVIDVTMQGVSYDKALFIISDKIDIISEKIITDMKRGGTVFSGKGMYQDDNKQMIYTVVNRRELEILKGFIRNTDPNAFMTVINATEILGNGFKSLNE</sequence>
<feature type="domain" description="DUF2179" evidence="7">
    <location>
        <begin position="242"/>
        <end position="296"/>
    </location>
</feature>
<dbReference type="InterPro" id="IPR015867">
    <property type="entry name" value="N-reg_PII/ATP_PRibTrfase_C"/>
</dbReference>
<dbReference type="InterPro" id="IPR003740">
    <property type="entry name" value="YitT"/>
</dbReference>
<dbReference type="Pfam" id="PF02588">
    <property type="entry name" value="YitT_membrane"/>
    <property type="match status" value="1"/>
</dbReference>
<dbReference type="OrthoDB" id="265478at2"/>
<dbReference type="Proteomes" id="UP000236724">
    <property type="component" value="Unassembled WGS sequence"/>
</dbReference>
<evidence type="ECO:0000256" key="6">
    <source>
        <dbReference type="SAM" id="Phobius"/>
    </source>
</evidence>
<evidence type="ECO:0000313" key="8">
    <source>
        <dbReference type="EMBL" id="SEH06509.1"/>
    </source>
</evidence>
<keyword evidence="9" id="KW-1185">Reference proteome</keyword>
<name>A0A1H6FB06_9GAMM</name>
<evidence type="ECO:0000259" key="7">
    <source>
        <dbReference type="Pfam" id="PF10035"/>
    </source>
</evidence>
<keyword evidence="2" id="KW-1003">Cell membrane</keyword>
<dbReference type="PIRSF" id="PIRSF006483">
    <property type="entry name" value="Membrane_protein_YitT"/>
    <property type="match status" value="1"/>
</dbReference>
<feature type="transmembrane region" description="Helical" evidence="6">
    <location>
        <begin position="68"/>
        <end position="86"/>
    </location>
</feature>
<comment type="subcellular location">
    <subcellularLocation>
        <location evidence="1">Cell membrane</location>
        <topology evidence="1">Multi-pass membrane protein</topology>
    </subcellularLocation>
</comment>
<feature type="transmembrane region" description="Helical" evidence="6">
    <location>
        <begin position="20"/>
        <end position="41"/>
    </location>
</feature>
<dbReference type="CDD" id="cd16380">
    <property type="entry name" value="YitT_C"/>
    <property type="match status" value="1"/>
</dbReference>
<evidence type="ECO:0000256" key="4">
    <source>
        <dbReference type="ARBA" id="ARBA00022989"/>
    </source>
</evidence>
<dbReference type="InterPro" id="IPR051461">
    <property type="entry name" value="UPF0750_membrane"/>
</dbReference>
<dbReference type="RefSeq" id="WP_103920277.1">
    <property type="nucleotide sequence ID" value="NZ_FMSV02000498.1"/>
</dbReference>
<feature type="transmembrane region" description="Helical" evidence="6">
    <location>
        <begin position="167"/>
        <end position="189"/>
    </location>
</feature>
<dbReference type="InterPro" id="IPR019264">
    <property type="entry name" value="DUF2179"/>
</dbReference>
<feature type="transmembrane region" description="Helical" evidence="6">
    <location>
        <begin position="195"/>
        <end position="213"/>
    </location>
</feature>
<evidence type="ECO:0000313" key="9">
    <source>
        <dbReference type="Proteomes" id="UP000236724"/>
    </source>
</evidence>
<evidence type="ECO:0000256" key="5">
    <source>
        <dbReference type="ARBA" id="ARBA00023136"/>
    </source>
</evidence>
<evidence type="ECO:0000256" key="1">
    <source>
        <dbReference type="ARBA" id="ARBA00004651"/>
    </source>
</evidence>
<evidence type="ECO:0000256" key="2">
    <source>
        <dbReference type="ARBA" id="ARBA00022475"/>
    </source>
</evidence>
<dbReference type="Gene3D" id="3.30.70.120">
    <property type="match status" value="1"/>
</dbReference>
<reference evidence="8 9" key="1">
    <citation type="submission" date="2016-10" db="EMBL/GenBank/DDBJ databases">
        <authorList>
            <person name="de Groot N.N."/>
        </authorList>
    </citation>
    <scope>NUCLEOTIDE SEQUENCE [LARGE SCALE GENOMIC DNA]</scope>
    <source>
        <strain evidence="8">MBHS1</strain>
    </source>
</reference>
<feature type="transmembrane region" description="Helical" evidence="6">
    <location>
        <begin position="127"/>
        <end position="146"/>
    </location>
</feature>
<protein>
    <recommendedName>
        <fullName evidence="7">DUF2179 domain-containing protein</fullName>
    </recommendedName>
</protein>
<feature type="transmembrane region" description="Helical" evidence="6">
    <location>
        <begin position="98"/>
        <end position="115"/>
    </location>
</feature>
<keyword evidence="5 6" id="KW-0472">Membrane</keyword>
<proteinExistence type="predicted"/>
<organism evidence="8 9">
    <name type="scientific">Candidatus Venteria ishoeyi</name>
    <dbReference type="NCBI Taxonomy" id="1899563"/>
    <lineage>
        <taxon>Bacteria</taxon>
        <taxon>Pseudomonadati</taxon>
        <taxon>Pseudomonadota</taxon>
        <taxon>Gammaproteobacteria</taxon>
        <taxon>Thiotrichales</taxon>
        <taxon>Thiotrichaceae</taxon>
        <taxon>Venteria</taxon>
    </lineage>
</organism>